<keyword evidence="1" id="KW-0812">Transmembrane</keyword>
<protein>
    <recommendedName>
        <fullName evidence="4">Transmembrane protein</fullName>
    </recommendedName>
</protein>
<evidence type="ECO:0000313" key="2">
    <source>
        <dbReference type="EMBL" id="KAK1299645.1"/>
    </source>
</evidence>
<accession>A0AAV9DF18</accession>
<evidence type="ECO:0000256" key="1">
    <source>
        <dbReference type="SAM" id="Phobius"/>
    </source>
</evidence>
<evidence type="ECO:0000313" key="3">
    <source>
        <dbReference type="Proteomes" id="UP001180020"/>
    </source>
</evidence>
<keyword evidence="1" id="KW-1133">Transmembrane helix</keyword>
<dbReference type="Proteomes" id="UP001180020">
    <property type="component" value="Unassembled WGS sequence"/>
</dbReference>
<organism evidence="2 3">
    <name type="scientific">Acorus calamus</name>
    <name type="common">Sweet flag</name>
    <dbReference type="NCBI Taxonomy" id="4465"/>
    <lineage>
        <taxon>Eukaryota</taxon>
        <taxon>Viridiplantae</taxon>
        <taxon>Streptophyta</taxon>
        <taxon>Embryophyta</taxon>
        <taxon>Tracheophyta</taxon>
        <taxon>Spermatophyta</taxon>
        <taxon>Magnoliopsida</taxon>
        <taxon>Liliopsida</taxon>
        <taxon>Acoraceae</taxon>
        <taxon>Acorus</taxon>
    </lineage>
</organism>
<name>A0AAV9DF18_ACOCL</name>
<sequence>MVVKMRCLCLCNNKKKWKRERVYVRWLIWWWLWLCYVACVMVVVCGDGGGTPYVHHLLFFPRDWVGVELEHLSGVVRAWSVPSFSWRVRGCQQSYFLVYVLVIVHVAHMAVLD</sequence>
<feature type="transmembrane region" description="Helical" evidence="1">
    <location>
        <begin position="94"/>
        <end position="112"/>
    </location>
</feature>
<keyword evidence="3" id="KW-1185">Reference proteome</keyword>
<dbReference type="AlphaFoldDB" id="A0AAV9DF18"/>
<proteinExistence type="predicted"/>
<gene>
    <name evidence="2" type="ORF">QJS10_CPB13g00517</name>
</gene>
<reference evidence="2" key="1">
    <citation type="journal article" date="2023" name="Nat. Commun.">
        <title>Diploid and tetraploid genomes of Acorus and the evolution of monocots.</title>
        <authorList>
            <person name="Ma L."/>
            <person name="Liu K.W."/>
            <person name="Li Z."/>
            <person name="Hsiao Y.Y."/>
            <person name="Qi Y."/>
            <person name="Fu T."/>
            <person name="Tang G.D."/>
            <person name="Zhang D."/>
            <person name="Sun W.H."/>
            <person name="Liu D.K."/>
            <person name="Li Y."/>
            <person name="Chen G.Z."/>
            <person name="Liu X.D."/>
            <person name="Liao X.Y."/>
            <person name="Jiang Y.T."/>
            <person name="Yu X."/>
            <person name="Hao Y."/>
            <person name="Huang J."/>
            <person name="Zhao X.W."/>
            <person name="Ke S."/>
            <person name="Chen Y.Y."/>
            <person name="Wu W.L."/>
            <person name="Hsu J.L."/>
            <person name="Lin Y.F."/>
            <person name="Huang M.D."/>
            <person name="Li C.Y."/>
            <person name="Huang L."/>
            <person name="Wang Z.W."/>
            <person name="Zhao X."/>
            <person name="Zhong W.Y."/>
            <person name="Peng D.H."/>
            <person name="Ahmad S."/>
            <person name="Lan S."/>
            <person name="Zhang J.S."/>
            <person name="Tsai W.C."/>
            <person name="Van de Peer Y."/>
            <person name="Liu Z.J."/>
        </authorList>
    </citation>
    <scope>NUCLEOTIDE SEQUENCE</scope>
    <source>
        <strain evidence="2">CP</strain>
    </source>
</reference>
<keyword evidence="1" id="KW-0472">Membrane</keyword>
<reference evidence="2" key="2">
    <citation type="submission" date="2023-06" db="EMBL/GenBank/DDBJ databases">
        <authorList>
            <person name="Ma L."/>
            <person name="Liu K.-W."/>
            <person name="Li Z."/>
            <person name="Hsiao Y.-Y."/>
            <person name="Qi Y."/>
            <person name="Fu T."/>
            <person name="Tang G."/>
            <person name="Zhang D."/>
            <person name="Sun W.-H."/>
            <person name="Liu D.-K."/>
            <person name="Li Y."/>
            <person name="Chen G.-Z."/>
            <person name="Liu X.-D."/>
            <person name="Liao X.-Y."/>
            <person name="Jiang Y.-T."/>
            <person name="Yu X."/>
            <person name="Hao Y."/>
            <person name="Huang J."/>
            <person name="Zhao X.-W."/>
            <person name="Ke S."/>
            <person name="Chen Y.-Y."/>
            <person name="Wu W.-L."/>
            <person name="Hsu J.-L."/>
            <person name="Lin Y.-F."/>
            <person name="Huang M.-D."/>
            <person name="Li C.-Y."/>
            <person name="Huang L."/>
            <person name="Wang Z.-W."/>
            <person name="Zhao X."/>
            <person name="Zhong W.-Y."/>
            <person name="Peng D.-H."/>
            <person name="Ahmad S."/>
            <person name="Lan S."/>
            <person name="Zhang J.-S."/>
            <person name="Tsai W.-C."/>
            <person name="Van De Peer Y."/>
            <person name="Liu Z.-J."/>
        </authorList>
    </citation>
    <scope>NUCLEOTIDE SEQUENCE</scope>
    <source>
        <strain evidence="2">CP</strain>
        <tissue evidence="2">Leaves</tissue>
    </source>
</reference>
<feature type="transmembrane region" description="Helical" evidence="1">
    <location>
        <begin position="23"/>
        <end position="44"/>
    </location>
</feature>
<dbReference type="EMBL" id="JAUJYO010000013">
    <property type="protein sequence ID" value="KAK1299645.1"/>
    <property type="molecule type" value="Genomic_DNA"/>
</dbReference>
<comment type="caution">
    <text evidence="2">The sequence shown here is derived from an EMBL/GenBank/DDBJ whole genome shotgun (WGS) entry which is preliminary data.</text>
</comment>
<evidence type="ECO:0008006" key="4">
    <source>
        <dbReference type="Google" id="ProtNLM"/>
    </source>
</evidence>